<dbReference type="Pfam" id="PF04221">
    <property type="entry name" value="RelB"/>
    <property type="match status" value="1"/>
</dbReference>
<dbReference type="RefSeq" id="WP_055213530.1">
    <property type="nucleotide sequence ID" value="NZ_CYXO01000002.1"/>
</dbReference>
<dbReference type="InterPro" id="IPR007337">
    <property type="entry name" value="RelB/DinJ"/>
</dbReference>
<organism evidence="1 2">
    <name type="scientific">Dorea longicatena</name>
    <dbReference type="NCBI Taxonomy" id="88431"/>
    <lineage>
        <taxon>Bacteria</taxon>
        <taxon>Bacillati</taxon>
        <taxon>Bacillota</taxon>
        <taxon>Clostridia</taxon>
        <taxon>Lachnospirales</taxon>
        <taxon>Lachnospiraceae</taxon>
        <taxon>Dorea</taxon>
    </lineage>
</organism>
<dbReference type="InterPro" id="IPR013321">
    <property type="entry name" value="Arc_rbn_hlx_hlx"/>
</dbReference>
<dbReference type="Gene3D" id="1.10.1220.10">
    <property type="entry name" value="Met repressor-like"/>
    <property type="match status" value="1"/>
</dbReference>
<dbReference type="OrthoDB" id="9804867at2"/>
<dbReference type="Proteomes" id="UP000095597">
    <property type="component" value="Unassembled WGS sequence"/>
</dbReference>
<dbReference type="AlphaFoldDB" id="A0A173RGL8"/>
<accession>A0A173RGL8</accession>
<name>A0A173RGL8_9FIRM</name>
<reference evidence="1 2" key="1">
    <citation type="submission" date="2015-09" db="EMBL/GenBank/DDBJ databases">
        <authorList>
            <consortium name="Pathogen Informatics"/>
        </authorList>
    </citation>
    <scope>NUCLEOTIDE SEQUENCE [LARGE SCALE GENOMIC DNA]</scope>
    <source>
        <strain evidence="1 2">2789STDY5834961</strain>
    </source>
</reference>
<sequence>MANYTVRIDEKLRNEATELFESMGFTLPSAINAFLRRSVAEQGFPFQLKAIDRYAMQWQCTVEEDAVRKVMTITAEKNHRKSERRKKLGLAPGKAYCVADIPESYFIECWKDDELERFIGSLPFDQVKDLQAIMYLGRGDYDTFNEARGDLERFGWGDKQVEVKQIAEKSPILETYLNNGLSRMRKRDWASYSIAQEDVEQ</sequence>
<dbReference type="EMBL" id="CYXO01000002">
    <property type="protein sequence ID" value="CUM77073.1"/>
    <property type="molecule type" value="Genomic_DNA"/>
</dbReference>
<dbReference type="GO" id="GO:0006355">
    <property type="term" value="P:regulation of DNA-templated transcription"/>
    <property type="evidence" value="ECO:0007669"/>
    <property type="project" value="InterPro"/>
</dbReference>
<evidence type="ECO:0000313" key="1">
    <source>
        <dbReference type="EMBL" id="CUM77073.1"/>
    </source>
</evidence>
<proteinExistence type="predicted"/>
<gene>
    <name evidence="1" type="ORF">ERS852573_00458</name>
</gene>
<evidence type="ECO:0000313" key="2">
    <source>
        <dbReference type="Proteomes" id="UP000095597"/>
    </source>
</evidence>
<protein>
    <submittedName>
        <fullName evidence="1">Addiction module antitoxin, RelB/DinJ family</fullName>
    </submittedName>
</protein>